<dbReference type="SUPFAM" id="SSF53649">
    <property type="entry name" value="Alkaline phosphatase-like"/>
    <property type="match status" value="1"/>
</dbReference>
<dbReference type="AlphaFoldDB" id="A0AAN2C9E0"/>
<accession>A0AAN2C9E0</accession>
<dbReference type="KEGG" id="vab:WPS_11970"/>
<dbReference type="GO" id="GO:0016787">
    <property type="term" value="F:hydrolase activity"/>
    <property type="evidence" value="ECO:0007669"/>
    <property type="project" value="UniProtKB-ARBA"/>
</dbReference>
<gene>
    <name evidence="1" type="ORF">WPS_11970</name>
</gene>
<reference evidence="1 2" key="1">
    <citation type="journal article" date="2022" name="ISME Commun">
        <title>Vulcanimicrobium alpinus gen. nov. sp. nov., the first cultivated representative of the candidate phylum 'Eremiobacterota', is a metabolically versatile aerobic anoxygenic phototroph.</title>
        <authorList>
            <person name="Yabe S."/>
            <person name="Muto K."/>
            <person name="Abe K."/>
            <person name="Yokota A."/>
            <person name="Staudigel H."/>
            <person name="Tebo B.M."/>
        </authorList>
    </citation>
    <scope>NUCLEOTIDE SEQUENCE [LARGE SCALE GENOMIC DNA]</scope>
    <source>
        <strain evidence="1 2">WC8-2</strain>
    </source>
</reference>
<dbReference type="InterPro" id="IPR017850">
    <property type="entry name" value="Alkaline_phosphatase_core_sf"/>
</dbReference>
<protein>
    <recommendedName>
        <fullName evidence="3">Alkaline phosphatase family protein</fullName>
    </recommendedName>
</protein>
<dbReference type="InterPro" id="IPR002591">
    <property type="entry name" value="Phosphodiest/P_Trfase"/>
</dbReference>
<sequence>MRRRSHIITGIAGITALSLLTACGGGQSSVLQAPGAAAASNSRSTQSANSTIRHVLLLSIDGMHAVDLQRFVSSHPQSALASLTSSGVTYTNAHAPYPSDSFPGLLALVTGGHPRSTGVYYDDSFDRALYPPGSNCTSTTGPGTEVVYDESIDRNDTVLDGGGSIDATKLPLAKNGGACTAVYPHSFLRVNTIFEVIKAAGGRTAWTDKHLSYELVNGPSGTGVDDLYTPEIAANGDYTKHFDTIRTYDDLKVLATLKQIDGYDHTGTHVVGTPAIFGMNFQAVSVGQKLLGGGYLDASATPTANLEAELEHTDASIGKMLAELTAKGLRDSTLVIVTAKHGQSPIDPQLRAAVDDGPYGTALAGNLGNGRYQTDDVALIWLQDQRAANVNSALANLRPVAATLHFDQGTVYGPSSLPAGFGSPSDGRTPDIAVEPNHGTIYTSGTKRAEHGGFADDDTHVALLISFPSQQPHVASQAVETTQVAPTILRLLGIERTRLQAVSAEGTPDLPELNIFNSVAH</sequence>
<name>A0AAN2C9E0_UNVUL</name>
<dbReference type="PROSITE" id="PS51257">
    <property type="entry name" value="PROKAR_LIPOPROTEIN"/>
    <property type="match status" value="1"/>
</dbReference>
<dbReference type="Proteomes" id="UP001317532">
    <property type="component" value="Chromosome"/>
</dbReference>
<dbReference type="PANTHER" id="PTHR10151">
    <property type="entry name" value="ECTONUCLEOTIDE PYROPHOSPHATASE/PHOSPHODIESTERASE"/>
    <property type="match status" value="1"/>
</dbReference>
<organism evidence="1 2">
    <name type="scientific">Vulcanimicrobium alpinum</name>
    <dbReference type="NCBI Taxonomy" id="3016050"/>
    <lineage>
        <taxon>Bacteria</taxon>
        <taxon>Bacillati</taxon>
        <taxon>Vulcanimicrobiota</taxon>
        <taxon>Vulcanimicrobiia</taxon>
        <taxon>Vulcanimicrobiales</taxon>
        <taxon>Vulcanimicrobiaceae</taxon>
        <taxon>Vulcanimicrobium</taxon>
    </lineage>
</organism>
<keyword evidence="2" id="KW-1185">Reference proteome</keyword>
<evidence type="ECO:0008006" key="3">
    <source>
        <dbReference type="Google" id="ProtNLM"/>
    </source>
</evidence>
<dbReference type="EMBL" id="AP025523">
    <property type="protein sequence ID" value="BDE05921.1"/>
    <property type="molecule type" value="Genomic_DNA"/>
</dbReference>
<dbReference type="PANTHER" id="PTHR10151:SF120">
    <property type="entry name" value="BIS(5'-ADENOSYL)-TRIPHOSPHATASE"/>
    <property type="match status" value="1"/>
</dbReference>
<evidence type="ECO:0000313" key="1">
    <source>
        <dbReference type="EMBL" id="BDE05921.1"/>
    </source>
</evidence>
<evidence type="ECO:0000313" key="2">
    <source>
        <dbReference type="Proteomes" id="UP001317532"/>
    </source>
</evidence>
<dbReference type="RefSeq" id="WP_317996934.1">
    <property type="nucleotide sequence ID" value="NZ_AP025523.1"/>
</dbReference>
<dbReference type="Pfam" id="PF01663">
    <property type="entry name" value="Phosphodiest"/>
    <property type="match status" value="1"/>
</dbReference>
<dbReference type="Gene3D" id="3.40.720.10">
    <property type="entry name" value="Alkaline Phosphatase, subunit A"/>
    <property type="match status" value="1"/>
</dbReference>
<proteinExistence type="predicted"/>